<dbReference type="Pfam" id="PF08747">
    <property type="entry name" value="BrxB"/>
    <property type="match status" value="1"/>
</dbReference>
<dbReference type="InterPro" id="IPR014858">
    <property type="entry name" value="BrxB"/>
</dbReference>
<dbReference type="OrthoDB" id="1093513at2"/>
<dbReference type="RefSeq" id="WP_079511496.1">
    <property type="nucleotide sequence ID" value="NZ_FUYL01000002.1"/>
</dbReference>
<evidence type="ECO:0008006" key="3">
    <source>
        <dbReference type="Google" id="ProtNLM"/>
    </source>
</evidence>
<protein>
    <recommendedName>
        <fullName evidence="3">DUF1788 domain-containing protein</fullName>
    </recommendedName>
</protein>
<sequence length="199" mass="23691">MNSADKIYDLLSDKGFQEPRTGNLFFPAYIYTYKPELEYEVREQIAQLINKLKRPNHYLDCLVINIYEELITYLKADSFSGSSIFDLIIEKEKEDYQDALNWVLDEVDEGFYTHFENKVKNHFTDKSEKRVFLIIYGFGTVFPYLRASDFLKKTERLIKEFKVIVFYPGKYEDSNYSLFNELNDDNLYRANHLNNQLGE</sequence>
<evidence type="ECO:0000313" key="1">
    <source>
        <dbReference type="EMBL" id="SKB34950.1"/>
    </source>
</evidence>
<dbReference type="STRING" id="561365.SAMN05660866_01005"/>
<proteinExistence type="predicted"/>
<evidence type="ECO:0000313" key="2">
    <source>
        <dbReference type="Proteomes" id="UP000190339"/>
    </source>
</evidence>
<dbReference type="Proteomes" id="UP000190339">
    <property type="component" value="Unassembled WGS sequence"/>
</dbReference>
<reference evidence="2" key="1">
    <citation type="submission" date="2017-02" db="EMBL/GenBank/DDBJ databases">
        <authorList>
            <person name="Varghese N."/>
            <person name="Submissions S."/>
        </authorList>
    </citation>
    <scope>NUCLEOTIDE SEQUENCE [LARGE SCALE GENOMIC DNA]</scope>
    <source>
        <strain evidence="2">DSM 23546</strain>
    </source>
</reference>
<dbReference type="EMBL" id="FUYL01000002">
    <property type="protein sequence ID" value="SKB34950.1"/>
    <property type="molecule type" value="Genomic_DNA"/>
</dbReference>
<gene>
    <name evidence="1" type="ORF">SAMN05660866_01005</name>
</gene>
<accession>A0A1T5AJ82</accession>
<name>A0A1T5AJ82_9FLAO</name>
<organism evidence="1 2">
    <name type="scientific">Maribacter arcticus</name>
    <dbReference type="NCBI Taxonomy" id="561365"/>
    <lineage>
        <taxon>Bacteria</taxon>
        <taxon>Pseudomonadati</taxon>
        <taxon>Bacteroidota</taxon>
        <taxon>Flavobacteriia</taxon>
        <taxon>Flavobacteriales</taxon>
        <taxon>Flavobacteriaceae</taxon>
        <taxon>Maribacter</taxon>
    </lineage>
</organism>
<dbReference type="AlphaFoldDB" id="A0A1T5AJ82"/>
<keyword evidence="2" id="KW-1185">Reference proteome</keyword>